<feature type="compositionally biased region" description="Basic and acidic residues" evidence="1">
    <location>
        <begin position="320"/>
        <end position="330"/>
    </location>
</feature>
<dbReference type="EMBL" id="CP059267">
    <property type="protein sequence ID" value="QLQ77910.1"/>
    <property type="molecule type" value="Genomic_DNA"/>
</dbReference>
<organism evidence="2 3">
    <name type="scientific">Torulaspora globosa</name>
    <dbReference type="NCBI Taxonomy" id="48254"/>
    <lineage>
        <taxon>Eukaryota</taxon>
        <taxon>Fungi</taxon>
        <taxon>Dikarya</taxon>
        <taxon>Ascomycota</taxon>
        <taxon>Saccharomycotina</taxon>
        <taxon>Saccharomycetes</taxon>
        <taxon>Saccharomycetales</taxon>
        <taxon>Saccharomycetaceae</taxon>
        <taxon>Torulaspora</taxon>
    </lineage>
</organism>
<feature type="compositionally biased region" description="Polar residues" evidence="1">
    <location>
        <begin position="368"/>
        <end position="392"/>
    </location>
</feature>
<evidence type="ECO:0000313" key="3">
    <source>
        <dbReference type="Proteomes" id="UP000510647"/>
    </source>
</evidence>
<reference evidence="2 3" key="1">
    <citation type="submission" date="2020-06" db="EMBL/GenBank/DDBJ databases">
        <title>The yeast mating-type switching endonuclease HO is a domesticated member of an unorthodox homing genetic element family.</title>
        <authorList>
            <person name="Coughlan A.Y."/>
            <person name="Lombardi L."/>
            <person name="Braun-Galleani S."/>
            <person name="Martos A.R."/>
            <person name="Galeote V."/>
            <person name="Bigey F."/>
            <person name="Dequin S."/>
            <person name="Byrne K.P."/>
            <person name="Wolfe K.H."/>
        </authorList>
    </citation>
    <scope>NUCLEOTIDE SEQUENCE [LARGE SCALE GENOMIC DNA]</scope>
    <source>
        <strain evidence="2 3">CBS2947</strain>
    </source>
</reference>
<gene>
    <name evidence="2" type="ORF">HG537_0A01570</name>
</gene>
<name>A0A7H9HKI8_9SACH</name>
<feature type="compositionally biased region" description="Acidic residues" evidence="1">
    <location>
        <begin position="350"/>
        <end position="366"/>
    </location>
</feature>
<dbReference type="InterPro" id="IPR014751">
    <property type="entry name" value="XRCC4-like_C"/>
</dbReference>
<feature type="region of interest" description="Disordered" evidence="1">
    <location>
        <begin position="256"/>
        <end position="392"/>
    </location>
</feature>
<dbReference type="Proteomes" id="UP000510647">
    <property type="component" value="Chromosome 1"/>
</dbReference>
<keyword evidence="3" id="KW-1185">Reference proteome</keyword>
<sequence>MKFVSCIAVSGVVGEETAEDLVLCESDFGKQSLPEREQELRELVIEEIVISEGNEIHRRRKVGWEDLKVFSGTEEERSSLKGPIWHELVRLLTGHCVKLESLKGRVQYTRWVCHAAEGETWYLAMEMEAGGIVRKLAQLDVPAVSEGEVDLFQMTNRLFTCYCECNDAMKALILRTSELESLLNERESLEKVRLERDDKTRTIMANLLNEKKIRIAQLEQQLQDKRPVADLGDIPDSQVINRNVKEAVSELISPGKRRARVEQMKDDRKRKKVNRKLFPEPKTEPIDDFDDDFQFFGITKVKEETPNSNSTPKKPTVKQESQEERFHETDSQNSHPIVDSRSTIGAESQSDTEADTEADTETEAPNEGDQSPASKSDPEPSSQPDTDISSPG</sequence>
<dbReference type="OrthoDB" id="4067005at2759"/>
<dbReference type="AlphaFoldDB" id="A0A7H9HKI8"/>
<accession>A0A7H9HKI8</accession>
<evidence type="ECO:0000256" key="1">
    <source>
        <dbReference type="SAM" id="MobiDB-lite"/>
    </source>
</evidence>
<evidence type="ECO:0000313" key="2">
    <source>
        <dbReference type="EMBL" id="QLQ77910.1"/>
    </source>
</evidence>
<dbReference type="Gene3D" id="1.20.5.370">
    <property type="match status" value="1"/>
</dbReference>
<protein>
    <submittedName>
        <fullName evidence="2">Uncharacterized protein</fullName>
    </submittedName>
</protein>
<proteinExistence type="predicted"/>
<feature type="compositionally biased region" description="Polar residues" evidence="1">
    <location>
        <begin position="331"/>
        <end position="349"/>
    </location>
</feature>